<dbReference type="RefSeq" id="WP_171227208.1">
    <property type="nucleotide sequence ID" value="NZ_CP053085.1"/>
</dbReference>
<evidence type="ECO:0000256" key="6">
    <source>
        <dbReference type="ARBA" id="ARBA00023136"/>
    </source>
</evidence>
<keyword evidence="5 8" id="KW-1133">Transmembrane helix</keyword>
<comment type="similarity">
    <text evidence="2 7">Belongs to the MIP/aquaporin (TC 1.A.8) family.</text>
</comment>
<evidence type="ECO:0000256" key="2">
    <source>
        <dbReference type="ARBA" id="ARBA00006175"/>
    </source>
</evidence>
<reference evidence="9 10" key="1">
    <citation type="submission" date="2020-05" db="EMBL/GenBank/DDBJ databases">
        <title>Complete genome sequence of Gemmatimonas greenlandica TET16.</title>
        <authorList>
            <person name="Zeng Y."/>
        </authorList>
    </citation>
    <scope>NUCLEOTIDE SEQUENCE [LARGE SCALE GENOMIC DNA]</scope>
    <source>
        <strain evidence="9 10">TET16</strain>
    </source>
</reference>
<evidence type="ECO:0000256" key="5">
    <source>
        <dbReference type="ARBA" id="ARBA00022989"/>
    </source>
</evidence>
<keyword evidence="3 7" id="KW-0813">Transport</keyword>
<feature type="transmembrane region" description="Helical" evidence="8">
    <location>
        <begin position="140"/>
        <end position="158"/>
    </location>
</feature>
<sequence length="248" mass="24658">MPSTALGEFVGTLVLLLLGNGVVAGVLLEKSKAHGAGWMVITAGWAFAVLCGVLVAVGLGAPGELNPAVTLANVIAGTRTVPDALAHVAAQMTGAIVGATLVWLHYLPHWSITRDQGTIHACFCTAPAIRSSVPNLISEVIGTMVLVLVASAIGTAGVSGATPATNLGPALVGALVWGIGLSLGGPTGYAINPARDLGPRLAHAILPIAGKGGNDWGYAWIPVVGPLAGGALAALLWSTLSAANGVPK</sequence>
<dbReference type="GO" id="GO:0015254">
    <property type="term" value="F:glycerol channel activity"/>
    <property type="evidence" value="ECO:0007669"/>
    <property type="project" value="TreeGrafter"/>
</dbReference>
<dbReference type="PANTHER" id="PTHR43829:SF9">
    <property type="entry name" value="AQUAPORIN-9"/>
    <property type="match status" value="1"/>
</dbReference>
<dbReference type="PRINTS" id="PR00783">
    <property type="entry name" value="MINTRINSICP"/>
</dbReference>
<proteinExistence type="inferred from homology"/>
<evidence type="ECO:0000313" key="10">
    <source>
        <dbReference type="Proteomes" id="UP000500938"/>
    </source>
</evidence>
<dbReference type="InterPro" id="IPR050363">
    <property type="entry name" value="MIP/Aquaporin"/>
</dbReference>
<organism evidence="9 10">
    <name type="scientific">Gemmatimonas groenlandica</name>
    <dbReference type="NCBI Taxonomy" id="2732249"/>
    <lineage>
        <taxon>Bacteria</taxon>
        <taxon>Pseudomonadati</taxon>
        <taxon>Gemmatimonadota</taxon>
        <taxon>Gemmatimonadia</taxon>
        <taxon>Gemmatimonadales</taxon>
        <taxon>Gemmatimonadaceae</taxon>
        <taxon>Gemmatimonas</taxon>
    </lineage>
</organism>
<dbReference type="PANTHER" id="PTHR43829">
    <property type="entry name" value="AQUAPORIN OR AQUAGLYCEROPORIN RELATED"/>
    <property type="match status" value="1"/>
</dbReference>
<dbReference type="InterPro" id="IPR023271">
    <property type="entry name" value="Aquaporin-like"/>
</dbReference>
<evidence type="ECO:0000256" key="4">
    <source>
        <dbReference type="ARBA" id="ARBA00022692"/>
    </source>
</evidence>
<name>A0A6M4ISQ8_9BACT</name>
<dbReference type="GO" id="GO:0005886">
    <property type="term" value="C:plasma membrane"/>
    <property type="evidence" value="ECO:0007669"/>
    <property type="project" value="TreeGrafter"/>
</dbReference>
<dbReference type="Pfam" id="PF00230">
    <property type="entry name" value="MIP"/>
    <property type="match status" value="1"/>
</dbReference>
<dbReference type="AlphaFoldDB" id="A0A6M4ISQ8"/>
<keyword evidence="10" id="KW-1185">Reference proteome</keyword>
<dbReference type="EMBL" id="CP053085">
    <property type="protein sequence ID" value="QJR37773.1"/>
    <property type="molecule type" value="Genomic_DNA"/>
</dbReference>
<evidence type="ECO:0000313" key="9">
    <source>
        <dbReference type="EMBL" id="QJR37773.1"/>
    </source>
</evidence>
<dbReference type="Gene3D" id="1.20.1080.10">
    <property type="entry name" value="Glycerol uptake facilitator protein"/>
    <property type="match status" value="1"/>
</dbReference>
<evidence type="ECO:0000256" key="3">
    <source>
        <dbReference type="ARBA" id="ARBA00022448"/>
    </source>
</evidence>
<dbReference type="KEGG" id="ggr:HKW67_20735"/>
<gene>
    <name evidence="9" type="ORF">HKW67_20735</name>
</gene>
<evidence type="ECO:0000256" key="7">
    <source>
        <dbReference type="RuleBase" id="RU000477"/>
    </source>
</evidence>
<dbReference type="InterPro" id="IPR000425">
    <property type="entry name" value="MIP"/>
</dbReference>
<dbReference type="Proteomes" id="UP000500938">
    <property type="component" value="Chromosome"/>
</dbReference>
<keyword evidence="4 7" id="KW-0812">Transmembrane</keyword>
<dbReference type="SUPFAM" id="SSF81338">
    <property type="entry name" value="Aquaporin-like"/>
    <property type="match status" value="1"/>
</dbReference>
<protein>
    <submittedName>
        <fullName evidence="9">Aquaporin family protein</fullName>
    </submittedName>
</protein>
<feature type="transmembrane region" description="Helical" evidence="8">
    <location>
        <begin position="40"/>
        <end position="61"/>
    </location>
</feature>
<evidence type="ECO:0000256" key="8">
    <source>
        <dbReference type="SAM" id="Phobius"/>
    </source>
</evidence>
<keyword evidence="6 8" id="KW-0472">Membrane</keyword>
<evidence type="ECO:0000256" key="1">
    <source>
        <dbReference type="ARBA" id="ARBA00004141"/>
    </source>
</evidence>
<feature type="transmembrane region" description="Helical" evidence="8">
    <location>
        <begin position="84"/>
        <end position="104"/>
    </location>
</feature>
<comment type="subcellular location">
    <subcellularLocation>
        <location evidence="1">Membrane</location>
        <topology evidence="1">Multi-pass membrane protein</topology>
    </subcellularLocation>
</comment>
<feature type="transmembrane region" description="Helical" evidence="8">
    <location>
        <begin position="6"/>
        <end position="28"/>
    </location>
</feature>
<feature type="transmembrane region" description="Helical" evidence="8">
    <location>
        <begin position="170"/>
        <end position="191"/>
    </location>
</feature>
<accession>A0A6M4ISQ8</accession>